<dbReference type="AlphaFoldDB" id="Q97C56"/>
<evidence type="ECO:0000259" key="4">
    <source>
        <dbReference type="PROSITE" id="PS51084"/>
    </source>
</evidence>
<dbReference type="HOGENOM" id="CLU_056776_3_2_2"/>
<dbReference type="PaxDb" id="273116-14324463"/>
<dbReference type="InterPro" id="IPR011146">
    <property type="entry name" value="HIT-like"/>
</dbReference>
<evidence type="ECO:0000256" key="3">
    <source>
        <dbReference type="PROSITE-ProRule" id="PRU00464"/>
    </source>
</evidence>
<dbReference type="GO" id="GO:0009117">
    <property type="term" value="P:nucleotide metabolic process"/>
    <property type="evidence" value="ECO:0007669"/>
    <property type="project" value="TreeGrafter"/>
</dbReference>
<dbReference type="GO" id="GO:0003824">
    <property type="term" value="F:catalytic activity"/>
    <property type="evidence" value="ECO:0007669"/>
    <property type="project" value="InterPro"/>
</dbReference>
<gene>
    <name evidence="5" type="ORF">TVG0263349</name>
</gene>
<dbReference type="InterPro" id="IPR001310">
    <property type="entry name" value="Histidine_triad_HIT"/>
</dbReference>
<dbReference type="PROSITE" id="PS00892">
    <property type="entry name" value="HIT_1"/>
    <property type="match status" value="1"/>
</dbReference>
<protein>
    <submittedName>
        <fullName evidence="5">Histidine triad protein [HIT]</fullName>
    </submittedName>
</protein>
<dbReference type="PANTHER" id="PTHR46648">
    <property type="entry name" value="HIT FAMILY PROTEIN 1"/>
    <property type="match status" value="1"/>
</dbReference>
<reference evidence="5 6" key="1">
    <citation type="journal article" date="1999" name="Proc. Jpn. Acad.">
        <title>Determination of the complete genomic DNA sequence of Thermoplasma volvanium GSS1.</title>
        <authorList>
            <person name="Kawashima T."/>
            <person name="Yamamoto Y."/>
            <person name="Aramaki H."/>
            <person name="Nunoshiba T."/>
            <person name="Kawamoto T."/>
            <person name="Watanabe K."/>
            <person name="Yamazaki M."/>
            <person name="Kanehori K."/>
            <person name="Amano N."/>
            <person name="Ohya Y."/>
            <person name="Makino K."/>
            <person name="Suzuki M."/>
        </authorList>
    </citation>
    <scope>NUCLEOTIDE SEQUENCE [LARGE SCALE GENOMIC DNA]</scope>
    <source>
        <strain evidence="6">ATCC 51530 / DSM 4299 / JCM 9571 / NBRC 15438 / GSS1</strain>
    </source>
</reference>
<proteinExistence type="predicted"/>
<dbReference type="InterPro" id="IPR036265">
    <property type="entry name" value="HIT-like_sf"/>
</dbReference>
<evidence type="ECO:0000256" key="1">
    <source>
        <dbReference type="PIRSR" id="PIRSR601310-1"/>
    </source>
</evidence>
<evidence type="ECO:0000313" key="6">
    <source>
        <dbReference type="Proteomes" id="UP000001017"/>
    </source>
</evidence>
<dbReference type="PROSITE" id="PS51084">
    <property type="entry name" value="HIT_2"/>
    <property type="match status" value="1"/>
</dbReference>
<keyword evidence="6" id="KW-1185">Reference proteome</keyword>
<name>Q97C56_THEVO</name>
<sequence>MYVPGKQLTLFDEENEVVKCKFCDIISGKIASNVVYSDEHFIAFLDHKPLFKGHTLLVPRKHFENIYEMDEETSSKLMHEVQLISRAVEIATSSDGTFIAINNKVSQSVPHVHVHIVPRKQKDGLKGFFWPRQEYGEGEDREYANKIREQIEKISSTR</sequence>
<dbReference type="PhylomeDB" id="Q97C56"/>
<dbReference type="InterPro" id="IPR019808">
    <property type="entry name" value="Histidine_triad_CS"/>
</dbReference>
<dbReference type="KEGG" id="tvo:TVG0263349"/>
<dbReference type="Pfam" id="PF01230">
    <property type="entry name" value="HIT"/>
    <property type="match status" value="1"/>
</dbReference>
<dbReference type="EMBL" id="BA000011">
    <property type="protein sequence ID" value="BAB59391.1"/>
    <property type="molecule type" value="Genomic_DNA"/>
</dbReference>
<accession>Q97C56</accession>
<dbReference type="Gene3D" id="3.30.428.10">
    <property type="entry name" value="HIT-like"/>
    <property type="match status" value="1"/>
</dbReference>
<dbReference type="PANTHER" id="PTHR46648:SF1">
    <property type="entry name" value="ADENOSINE 5'-MONOPHOSPHORAMIDASE HNT1"/>
    <property type="match status" value="1"/>
</dbReference>
<dbReference type="SUPFAM" id="SSF54197">
    <property type="entry name" value="HIT-like"/>
    <property type="match status" value="1"/>
</dbReference>
<feature type="short sequence motif" description="Histidine triad motif" evidence="2 3">
    <location>
        <begin position="111"/>
        <end position="115"/>
    </location>
</feature>
<feature type="domain" description="HIT" evidence="4">
    <location>
        <begin position="21"/>
        <end position="126"/>
    </location>
</feature>
<dbReference type="PRINTS" id="PR00332">
    <property type="entry name" value="HISTRIAD"/>
</dbReference>
<dbReference type="Proteomes" id="UP000001017">
    <property type="component" value="Chromosome"/>
</dbReference>
<feature type="active site" description="Tele-AMP-histidine intermediate" evidence="1">
    <location>
        <position position="113"/>
    </location>
</feature>
<dbReference type="STRING" id="273116.gene:9381021"/>
<organism evidence="5 6">
    <name type="scientific">Thermoplasma volcanium (strain ATCC 51530 / DSM 4299 / JCM 9571 / NBRC 15438 / GSS1)</name>
    <dbReference type="NCBI Taxonomy" id="273116"/>
    <lineage>
        <taxon>Archaea</taxon>
        <taxon>Methanobacteriati</taxon>
        <taxon>Thermoplasmatota</taxon>
        <taxon>Thermoplasmata</taxon>
        <taxon>Thermoplasmatales</taxon>
        <taxon>Thermoplasmataceae</taxon>
        <taxon>Thermoplasma</taxon>
    </lineage>
</organism>
<reference evidence="5 6" key="2">
    <citation type="journal article" date="2000" name="Proc. Natl. Acad. Sci. U.S.A.">
        <title>Archaeal adaptation to higher temperatures revealed by genomic sequence of Thermoplasma volcanium.</title>
        <authorList>
            <person name="Kawashima T."/>
            <person name="Amano N."/>
            <person name="Koike H."/>
            <person name="Makino S."/>
            <person name="Higuchi S."/>
            <person name="Kawashima-Ohya Y."/>
            <person name="Watanabe K."/>
            <person name="Yamazaki M."/>
            <person name="Kanehori K."/>
            <person name="Kawamoto T."/>
            <person name="Nunoshiba T."/>
            <person name="Yamamoto Y."/>
            <person name="Aramaki H."/>
            <person name="Makino K."/>
            <person name="Suzuki M."/>
        </authorList>
    </citation>
    <scope>NUCLEOTIDE SEQUENCE [LARGE SCALE GENOMIC DNA]</scope>
    <source>
        <strain evidence="6">ATCC 51530 / DSM 4299 / JCM 9571 / NBRC 15438 / GSS1</strain>
    </source>
</reference>
<dbReference type="eggNOG" id="arCOG00419">
    <property type="taxonomic scope" value="Archaea"/>
</dbReference>
<evidence type="ECO:0000256" key="2">
    <source>
        <dbReference type="PIRSR" id="PIRSR601310-3"/>
    </source>
</evidence>
<evidence type="ECO:0000313" key="5">
    <source>
        <dbReference type="EMBL" id="BAB59391.1"/>
    </source>
</evidence>
<dbReference type="OrthoDB" id="26806at2157"/>